<evidence type="ECO:0000313" key="1">
    <source>
        <dbReference type="EMBL" id="KAH3790816.1"/>
    </source>
</evidence>
<reference evidence="1" key="1">
    <citation type="journal article" date="2019" name="bioRxiv">
        <title>The Genome of the Zebra Mussel, Dreissena polymorpha: A Resource for Invasive Species Research.</title>
        <authorList>
            <person name="McCartney M.A."/>
            <person name="Auch B."/>
            <person name="Kono T."/>
            <person name="Mallez S."/>
            <person name="Zhang Y."/>
            <person name="Obille A."/>
            <person name="Becker A."/>
            <person name="Abrahante J.E."/>
            <person name="Garbe J."/>
            <person name="Badalamenti J.P."/>
            <person name="Herman A."/>
            <person name="Mangelson H."/>
            <person name="Liachko I."/>
            <person name="Sullivan S."/>
            <person name="Sone E.D."/>
            <person name="Koren S."/>
            <person name="Silverstein K.A.T."/>
            <person name="Beckman K.B."/>
            <person name="Gohl D.M."/>
        </authorList>
    </citation>
    <scope>NUCLEOTIDE SEQUENCE</scope>
    <source>
        <strain evidence="1">Duluth1</strain>
        <tissue evidence="1">Whole animal</tissue>
    </source>
</reference>
<organism evidence="1 2">
    <name type="scientific">Dreissena polymorpha</name>
    <name type="common">Zebra mussel</name>
    <name type="synonym">Mytilus polymorpha</name>
    <dbReference type="NCBI Taxonomy" id="45954"/>
    <lineage>
        <taxon>Eukaryota</taxon>
        <taxon>Metazoa</taxon>
        <taxon>Spiralia</taxon>
        <taxon>Lophotrochozoa</taxon>
        <taxon>Mollusca</taxon>
        <taxon>Bivalvia</taxon>
        <taxon>Autobranchia</taxon>
        <taxon>Heteroconchia</taxon>
        <taxon>Euheterodonta</taxon>
        <taxon>Imparidentia</taxon>
        <taxon>Neoheterodontei</taxon>
        <taxon>Myida</taxon>
        <taxon>Dreissenoidea</taxon>
        <taxon>Dreissenidae</taxon>
        <taxon>Dreissena</taxon>
    </lineage>
</organism>
<protein>
    <submittedName>
        <fullName evidence="1">Uncharacterized protein</fullName>
    </submittedName>
</protein>
<name>A0A9D4F3S9_DREPO</name>
<accession>A0A9D4F3S9</accession>
<proteinExistence type="predicted"/>
<evidence type="ECO:0000313" key="2">
    <source>
        <dbReference type="Proteomes" id="UP000828390"/>
    </source>
</evidence>
<reference evidence="1" key="2">
    <citation type="submission" date="2020-11" db="EMBL/GenBank/DDBJ databases">
        <authorList>
            <person name="McCartney M.A."/>
            <person name="Auch B."/>
            <person name="Kono T."/>
            <person name="Mallez S."/>
            <person name="Becker A."/>
            <person name="Gohl D.M."/>
            <person name="Silverstein K.A.T."/>
            <person name="Koren S."/>
            <person name="Bechman K.B."/>
            <person name="Herman A."/>
            <person name="Abrahante J.E."/>
            <person name="Garbe J."/>
        </authorList>
    </citation>
    <scope>NUCLEOTIDE SEQUENCE</scope>
    <source>
        <strain evidence="1">Duluth1</strain>
        <tissue evidence="1">Whole animal</tissue>
    </source>
</reference>
<dbReference type="Proteomes" id="UP000828390">
    <property type="component" value="Unassembled WGS sequence"/>
</dbReference>
<comment type="caution">
    <text evidence="1">The sequence shown here is derived from an EMBL/GenBank/DDBJ whole genome shotgun (WGS) entry which is preliminary data.</text>
</comment>
<dbReference type="EMBL" id="JAIWYP010000008">
    <property type="protein sequence ID" value="KAH3790816.1"/>
    <property type="molecule type" value="Genomic_DNA"/>
</dbReference>
<sequence>MISNCLNELRLVCFAKYVIGFKKGGRMGAKFIRQYVFKGKISRFRHYKETMEQKGRINGYQQS</sequence>
<gene>
    <name evidence="1" type="ORF">DPMN_169023</name>
</gene>
<keyword evidence="2" id="KW-1185">Reference proteome</keyword>
<dbReference type="AlphaFoldDB" id="A0A9D4F3S9"/>